<keyword evidence="5" id="KW-1185">Reference proteome</keyword>
<dbReference type="SUPFAM" id="SSF52172">
    <property type="entry name" value="CheY-like"/>
    <property type="match status" value="1"/>
</dbReference>
<dbReference type="PROSITE" id="PS50110">
    <property type="entry name" value="RESPONSE_REGULATORY"/>
    <property type="match status" value="1"/>
</dbReference>
<dbReference type="InterPro" id="IPR046947">
    <property type="entry name" value="LytR-like"/>
</dbReference>
<proteinExistence type="predicted"/>
<dbReference type="EMBL" id="LT605205">
    <property type="protein sequence ID" value="SCD20486.1"/>
    <property type="molecule type" value="Genomic_DNA"/>
</dbReference>
<evidence type="ECO:0000256" key="1">
    <source>
        <dbReference type="PROSITE-ProRule" id="PRU00169"/>
    </source>
</evidence>
<dbReference type="Gene3D" id="2.40.50.1020">
    <property type="entry name" value="LytTr DNA-binding domain"/>
    <property type="match status" value="1"/>
</dbReference>
<name>A0A1R3SVY6_9BACT</name>
<sequence length="240" mass="27861">MNKVLTCWIIDDEPLALSLLESYIQDTPGLLLTGKYNNPALAMQDLVNKKVDLIFLDIQMPHINGMELARLVPPDTKIVFITAFKEYALEGYRVNAFDYLLKPVSFDEFLVTCKKAQDWFEAVTKNVPMQKNVPETDAIFVKSDQQIIPIPFKDILYIEGLRDYIKIYTGNRNRPFITLESMKNMEKILPAHLFIRVHRSFIVQKNKIEFLNRNRLMVANREIPIGRTYKQGVFNFIAAK</sequence>
<dbReference type="AlphaFoldDB" id="A0A1R3SVY6"/>
<gene>
    <name evidence="4" type="ORF">PSM36_1666</name>
</gene>
<evidence type="ECO:0000259" key="3">
    <source>
        <dbReference type="PROSITE" id="PS50930"/>
    </source>
</evidence>
<dbReference type="GO" id="GO:0000156">
    <property type="term" value="F:phosphorelay response regulator activity"/>
    <property type="evidence" value="ECO:0007669"/>
    <property type="project" value="InterPro"/>
</dbReference>
<evidence type="ECO:0000313" key="5">
    <source>
        <dbReference type="Proteomes" id="UP000187464"/>
    </source>
</evidence>
<organism evidence="4 5">
    <name type="scientific">Proteiniphilum saccharofermentans</name>
    <dbReference type="NCBI Taxonomy" id="1642647"/>
    <lineage>
        <taxon>Bacteria</taxon>
        <taxon>Pseudomonadati</taxon>
        <taxon>Bacteroidota</taxon>
        <taxon>Bacteroidia</taxon>
        <taxon>Bacteroidales</taxon>
        <taxon>Dysgonomonadaceae</taxon>
        <taxon>Proteiniphilum</taxon>
    </lineage>
</organism>
<dbReference type="Pfam" id="PF00072">
    <property type="entry name" value="Response_reg"/>
    <property type="match status" value="1"/>
</dbReference>
<dbReference type="SMART" id="SM00850">
    <property type="entry name" value="LytTR"/>
    <property type="match status" value="1"/>
</dbReference>
<dbReference type="Proteomes" id="UP000187464">
    <property type="component" value="Chromosome I"/>
</dbReference>
<dbReference type="InterPro" id="IPR001789">
    <property type="entry name" value="Sig_transdc_resp-reg_receiver"/>
</dbReference>
<evidence type="ECO:0000259" key="2">
    <source>
        <dbReference type="PROSITE" id="PS50110"/>
    </source>
</evidence>
<dbReference type="GO" id="GO:0003677">
    <property type="term" value="F:DNA binding"/>
    <property type="evidence" value="ECO:0007669"/>
    <property type="project" value="UniProtKB-KW"/>
</dbReference>
<dbReference type="InterPro" id="IPR007492">
    <property type="entry name" value="LytTR_DNA-bd_dom"/>
</dbReference>
<dbReference type="SMART" id="SM00448">
    <property type="entry name" value="REC"/>
    <property type="match status" value="1"/>
</dbReference>
<evidence type="ECO:0000313" key="4">
    <source>
        <dbReference type="EMBL" id="SCD20486.1"/>
    </source>
</evidence>
<dbReference type="Pfam" id="PF04397">
    <property type="entry name" value="LytTR"/>
    <property type="match status" value="1"/>
</dbReference>
<dbReference type="PANTHER" id="PTHR37299">
    <property type="entry name" value="TRANSCRIPTIONAL REGULATOR-RELATED"/>
    <property type="match status" value="1"/>
</dbReference>
<reference evidence="4 5" key="1">
    <citation type="submission" date="2016-08" db="EMBL/GenBank/DDBJ databases">
        <authorList>
            <person name="Seilhamer J.J."/>
        </authorList>
    </citation>
    <scope>NUCLEOTIDE SEQUENCE [LARGE SCALE GENOMIC DNA]</scope>
    <source>
        <strain evidence="4">M3/6</strain>
    </source>
</reference>
<dbReference type="RefSeq" id="WP_076930503.1">
    <property type="nucleotide sequence ID" value="NZ_LT605205.1"/>
</dbReference>
<dbReference type="PANTHER" id="PTHR37299:SF1">
    <property type="entry name" value="STAGE 0 SPORULATION PROTEIN A HOMOLOG"/>
    <property type="match status" value="1"/>
</dbReference>
<feature type="domain" description="Response regulatory" evidence="2">
    <location>
        <begin position="6"/>
        <end position="117"/>
    </location>
</feature>
<protein>
    <submittedName>
        <fullName evidence="4">DNA-binding response regulator</fullName>
    </submittedName>
</protein>
<keyword evidence="1" id="KW-0597">Phosphoprotein</keyword>
<feature type="modified residue" description="4-aspartylphosphate" evidence="1">
    <location>
        <position position="57"/>
    </location>
</feature>
<dbReference type="InterPro" id="IPR011006">
    <property type="entry name" value="CheY-like_superfamily"/>
</dbReference>
<accession>A0A1R3SVY6</accession>
<dbReference type="KEGG" id="psac:PSM36_1666"/>
<dbReference type="Gene3D" id="3.40.50.2300">
    <property type="match status" value="1"/>
</dbReference>
<feature type="domain" description="HTH LytTR-type" evidence="3">
    <location>
        <begin position="139"/>
        <end position="209"/>
    </location>
</feature>
<dbReference type="STRING" id="1642647.PSM36_1666"/>
<dbReference type="PROSITE" id="PS50930">
    <property type="entry name" value="HTH_LYTTR"/>
    <property type="match status" value="1"/>
</dbReference>
<keyword evidence="4" id="KW-0238">DNA-binding</keyword>